<name>A0ABV3DXV9_9ACTN</name>
<evidence type="ECO:0000313" key="1">
    <source>
        <dbReference type="EMBL" id="MEU8139974.1"/>
    </source>
</evidence>
<reference evidence="1 2" key="1">
    <citation type="submission" date="2024-06" db="EMBL/GenBank/DDBJ databases">
        <title>The Natural Products Discovery Center: Release of the First 8490 Sequenced Strains for Exploring Actinobacteria Biosynthetic Diversity.</title>
        <authorList>
            <person name="Kalkreuter E."/>
            <person name="Kautsar S.A."/>
            <person name="Yang D."/>
            <person name="Bader C.D."/>
            <person name="Teijaro C.N."/>
            <person name="Fluegel L."/>
            <person name="Davis C.M."/>
            <person name="Simpson J.R."/>
            <person name="Lauterbach L."/>
            <person name="Steele A.D."/>
            <person name="Gui C."/>
            <person name="Meng S."/>
            <person name="Li G."/>
            <person name="Viehrig K."/>
            <person name="Ye F."/>
            <person name="Su P."/>
            <person name="Kiefer A.F."/>
            <person name="Nichols A."/>
            <person name="Cepeda A.J."/>
            <person name="Yan W."/>
            <person name="Fan B."/>
            <person name="Jiang Y."/>
            <person name="Adhikari A."/>
            <person name="Zheng C.-J."/>
            <person name="Schuster L."/>
            <person name="Cowan T.M."/>
            <person name="Smanski M.J."/>
            <person name="Chevrette M.G."/>
            <person name="De Carvalho L.P.S."/>
            <person name="Shen B."/>
        </authorList>
    </citation>
    <scope>NUCLEOTIDE SEQUENCE [LARGE SCALE GENOMIC DNA]</scope>
    <source>
        <strain evidence="1 2">NPDC048946</strain>
    </source>
</reference>
<evidence type="ECO:0000313" key="2">
    <source>
        <dbReference type="Proteomes" id="UP001551482"/>
    </source>
</evidence>
<gene>
    <name evidence="1" type="ORF">AB0C36_41575</name>
</gene>
<proteinExistence type="predicted"/>
<keyword evidence="2" id="KW-1185">Reference proteome</keyword>
<sequence>MWTSRPATAARSIACTPLVNGMGEFCPVCAPNAPEDDEDEERTEFDFGFDGVRVRPAS</sequence>
<comment type="caution">
    <text evidence="1">The sequence shown here is derived from an EMBL/GenBank/DDBJ whole genome shotgun (WGS) entry which is preliminary data.</text>
</comment>
<dbReference type="Proteomes" id="UP001551482">
    <property type="component" value="Unassembled WGS sequence"/>
</dbReference>
<protein>
    <submittedName>
        <fullName evidence="1">Uncharacterized protein</fullName>
    </submittedName>
</protein>
<dbReference type="RefSeq" id="WP_358364621.1">
    <property type="nucleotide sequence ID" value="NZ_JBEZFP010000221.1"/>
</dbReference>
<organism evidence="1 2">
    <name type="scientific">Streptodolium elevatio</name>
    <dbReference type="NCBI Taxonomy" id="3157996"/>
    <lineage>
        <taxon>Bacteria</taxon>
        <taxon>Bacillati</taxon>
        <taxon>Actinomycetota</taxon>
        <taxon>Actinomycetes</taxon>
        <taxon>Kitasatosporales</taxon>
        <taxon>Streptomycetaceae</taxon>
        <taxon>Streptodolium</taxon>
    </lineage>
</organism>
<accession>A0ABV3DXV9</accession>
<dbReference type="EMBL" id="JBEZFP010000221">
    <property type="protein sequence ID" value="MEU8139974.1"/>
    <property type="molecule type" value="Genomic_DNA"/>
</dbReference>